<dbReference type="SMART" id="SM01274">
    <property type="entry name" value="malic"/>
    <property type="match status" value="1"/>
</dbReference>
<accession>A0A0M4LNV3</accession>
<evidence type="ECO:0000259" key="10">
    <source>
        <dbReference type="SMART" id="SM01274"/>
    </source>
</evidence>
<comment type="catalytic activity">
    <reaction evidence="8">
        <text>oxaloacetate + H(+) = pyruvate + CO2</text>
        <dbReference type="Rhea" id="RHEA:15641"/>
        <dbReference type="ChEBI" id="CHEBI:15361"/>
        <dbReference type="ChEBI" id="CHEBI:15378"/>
        <dbReference type="ChEBI" id="CHEBI:16452"/>
        <dbReference type="ChEBI" id="CHEBI:16526"/>
        <dbReference type="EC" id="1.1.1.40"/>
    </reaction>
</comment>
<proteinExistence type="predicted"/>
<feature type="domain" description="Malic enzyme N-terminal" evidence="10">
    <location>
        <begin position="18"/>
        <end position="151"/>
    </location>
</feature>
<dbReference type="InterPro" id="IPR015884">
    <property type="entry name" value="Malic_enzyme_CS"/>
</dbReference>
<dbReference type="InterPro" id="IPR036291">
    <property type="entry name" value="NAD(P)-bd_dom_sf"/>
</dbReference>
<dbReference type="FunFam" id="3.40.50.720:FF:000095">
    <property type="entry name" value="NADP-dependent malic enzyme"/>
    <property type="match status" value="1"/>
</dbReference>
<evidence type="ECO:0000256" key="7">
    <source>
        <dbReference type="ARBA" id="ARBA00050924"/>
    </source>
</evidence>
<dbReference type="Gene3D" id="3.40.50.720">
    <property type="entry name" value="NAD(P)-binding Rossmann-like Domain"/>
    <property type="match status" value="1"/>
</dbReference>
<comment type="cofactor">
    <cofactor evidence="2">
        <name>Mg(2+)</name>
        <dbReference type="ChEBI" id="CHEBI:18420"/>
    </cofactor>
</comment>
<reference evidence="11 12" key="1">
    <citation type="journal article" date="2015" name="Genome Announc.">
        <title>Genome Sequence of 'Candidatus Thioglobus singularis' Strain PS1, a Mixotroph from the SUP05 Clade of Marine Gammaproteobacteria.</title>
        <authorList>
            <person name="Marshall K.T."/>
            <person name="Morris R.M."/>
        </authorList>
    </citation>
    <scope>NUCLEOTIDE SEQUENCE [LARGE SCALE GENOMIC DNA]</scope>
    <source>
        <strain evidence="11 12">PS1</strain>
    </source>
</reference>
<dbReference type="InterPro" id="IPR051674">
    <property type="entry name" value="Malate_Decarboxylase"/>
</dbReference>
<dbReference type="Pfam" id="PF03949">
    <property type="entry name" value="Malic_M"/>
    <property type="match status" value="1"/>
</dbReference>
<evidence type="ECO:0000256" key="6">
    <source>
        <dbReference type="ARBA" id="ARBA00040273"/>
    </source>
</evidence>
<dbReference type="KEGG" id="tsn:W908_02205"/>
<evidence type="ECO:0000256" key="4">
    <source>
        <dbReference type="ARBA" id="ARBA00023002"/>
    </source>
</evidence>
<dbReference type="SUPFAM" id="SSF53223">
    <property type="entry name" value="Aminoacid dehydrogenase-like, N-terminal domain"/>
    <property type="match status" value="1"/>
</dbReference>
<name>A0A0M4LNV3_9GAMM</name>
<sequence length="408" mass="43813">MSKSLHDRALAYHKEGGPGKLDVTSHKKLDNDQDLSLAYSPGVAAPVREIAKDQSNVYQYTIKGNLVAVITDGSAVLGLGNVGPLAAKPVMEGKAVLFKHFAGINVFNIELDTQNVDEIVNTVKNIAPTFGGINLEDISAPRCFEIEERLIKELDIPVFHDDQHGTAIIVAAGLLNALEIQGKSVTSAKIVVAGGGSAGIATLDLLVNLGFKKENMILVDRRGVVSKEQISIVNKYKAAFAVNTSKKTLGDAIDGADVLIGVARGNLVTQAMIKSMAKKPIIFALSNPDPEISVEDVFACRDDALMATGRSDFPNQVNNVIGFPYIFRGALDANSKIINTEMKVAAVHAIKDLAKLPAPQSLLEIYQVEELSFGKDYFIPKPFDPRLIDLIPKAIFDAAVKSGVSRLK</sequence>
<dbReference type="GO" id="GO:0004473">
    <property type="term" value="F:malate dehydrogenase (decarboxylating) (NADP+) activity"/>
    <property type="evidence" value="ECO:0007669"/>
    <property type="project" value="UniProtKB-EC"/>
</dbReference>
<dbReference type="AlphaFoldDB" id="A0A0M4LNV3"/>
<dbReference type="SUPFAM" id="SSF51735">
    <property type="entry name" value="NAD(P)-binding Rossmann-fold domains"/>
    <property type="match status" value="1"/>
</dbReference>
<keyword evidence="3" id="KW-0479">Metal-binding</keyword>
<dbReference type="InterPro" id="IPR012301">
    <property type="entry name" value="Malic_N_dom"/>
</dbReference>
<dbReference type="STRING" id="1125411.W908_02205"/>
<dbReference type="PATRIC" id="fig|1125411.7.peg.436"/>
<dbReference type="EMBL" id="CP006911">
    <property type="protein sequence ID" value="ALE01522.1"/>
    <property type="molecule type" value="Genomic_DNA"/>
</dbReference>
<dbReference type="InterPro" id="IPR012302">
    <property type="entry name" value="Malic_NAD-bd"/>
</dbReference>
<dbReference type="Pfam" id="PF00390">
    <property type="entry name" value="malic"/>
    <property type="match status" value="1"/>
</dbReference>
<dbReference type="PANTHER" id="PTHR43237">
    <property type="entry name" value="NADP-DEPENDENT MALIC ENZYME"/>
    <property type="match status" value="1"/>
</dbReference>
<dbReference type="SMART" id="SM00919">
    <property type="entry name" value="Malic_M"/>
    <property type="match status" value="1"/>
</dbReference>
<dbReference type="CDD" id="cd05311">
    <property type="entry name" value="NAD_bind_2_malic_enz"/>
    <property type="match status" value="1"/>
</dbReference>
<dbReference type="InterPro" id="IPR046346">
    <property type="entry name" value="Aminoacid_DH-like_N_sf"/>
</dbReference>
<comment type="cofactor">
    <cofactor evidence="1">
        <name>Mn(2+)</name>
        <dbReference type="ChEBI" id="CHEBI:29035"/>
    </cofactor>
</comment>
<gene>
    <name evidence="11" type="ORF">W908_02205</name>
</gene>
<dbReference type="InterPro" id="IPR037062">
    <property type="entry name" value="Malic_N_dom_sf"/>
</dbReference>
<evidence type="ECO:0000256" key="5">
    <source>
        <dbReference type="ARBA" id="ARBA00038964"/>
    </source>
</evidence>
<evidence type="ECO:0000313" key="11">
    <source>
        <dbReference type="EMBL" id="ALE01522.1"/>
    </source>
</evidence>
<evidence type="ECO:0000256" key="2">
    <source>
        <dbReference type="ARBA" id="ARBA00001946"/>
    </source>
</evidence>
<keyword evidence="4" id="KW-0560">Oxidoreductase</keyword>
<dbReference type="GO" id="GO:0051287">
    <property type="term" value="F:NAD binding"/>
    <property type="evidence" value="ECO:0007669"/>
    <property type="project" value="InterPro"/>
</dbReference>
<evidence type="ECO:0000256" key="3">
    <source>
        <dbReference type="ARBA" id="ARBA00022723"/>
    </source>
</evidence>
<dbReference type="RefSeq" id="WP_053819738.1">
    <property type="nucleotide sequence ID" value="NZ_CP006911.1"/>
</dbReference>
<evidence type="ECO:0000256" key="1">
    <source>
        <dbReference type="ARBA" id="ARBA00001936"/>
    </source>
</evidence>
<organism evidence="11 12">
    <name type="scientific">Candidatus Pseudothioglobus singularis PS1</name>
    <dbReference type="NCBI Taxonomy" id="1125411"/>
    <lineage>
        <taxon>Bacteria</taxon>
        <taxon>Pseudomonadati</taxon>
        <taxon>Pseudomonadota</taxon>
        <taxon>Gammaproteobacteria</taxon>
        <taxon>Candidatus Pseudothioglobaceae</taxon>
        <taxon>Candidatus Pseudothioglobus</taxon>
    </lineage>
</organism>
<dbReference type="EC" id="1.1.1.40" evidence="5"/>
<dbReference type="PROSITE" id="PS00331">
    <property type="entry name" value="MALIC_ENZYMES"/>
    <property type="match status" value="1"/>
</dbReference>
<dbReference type="OrthoDB" id="9805787at2"/>
<keyword evidence="12" id="KW-1185">Reference proteome</keyword>
<evidence type="ECO:0000256" key="8">
    <source>
        <dbReference type="ARBA" id="ARBA00051384"/>
    </source>
</evidence>
<dbReference type="InterPro" id="IPR045213">
    <property type="entry name" value="Malic_NAD-bd_bact_type"/>
</dbReference>
<comment type="catalytic activity">
    <reaction evidence="7">
        <text>(S)-malate + NADP(+) = pyruvate + CO2 + NADPH</text>
        <dbReference type="Rhea" id="RHEA:18253"/>
        <dbReference type="ChEBI" id="CHEBI:15361"/>
        <dbReference type="ChEBI" id="CHEBI:15589"/>
        <dbReference type="ChEBI" id="CHEBI:16526"/>
        <dbReference type="ChEBI" id="CHEBI:57783"/>
        <dbReference type="ChEBI" id="CHEBI:58349"/>
        <dbReference type="EC" id="1.1.1.40"/>
    </reaction>
</comment>
<protein>
    <recommendedName>
        <fullName evidence="6">NADP-dependent malic enzyme</fullName>
        <ecNumber evidence="5">1.1.1.40</ecNumber>
    </recommendedName>
</protein>
<evidence type="ECO:0000259" key="9">
    <source>
        <dbReference type="SMART" id="SM00919"/>
    </source>
</evidence>
<feature type="domain" description="Malic enzyme NAD-binding" evidence="9">
    <location>
        <begin position="163"/>
        <end position="400"/>
    </location>
</feature>
<evidence type="ECO:0000313" key="12">
    <source>
        <dbReference type="Proteomes" id="UP000068905"/>
    </source>
</evidence>
<dbReference type="Gene3D" id="3.40.50.10380">
    <property type="entry name" value="Malic enzyme, N-terminal domain"/>
    <property type="match status" value="1"/>
</dbReference>
<dbReference type="GO" id="GO:0046872">
    <property type="term" value="F:metal ion binding"/>
    <property type="evidence" value="ECO:0007669"/>
    <property type="project" value="UniProtKB-KW"/>
</dbReference>
<dbReference type="PANTHER" id="PTHR43237:SF4">
    <property type="entry name" value="NADP-DEPENDENT MALIC ENZYME"/>
    <property type="match status" value="1"/>
</dbReference>
<dbReference type="Proteomes" id="UP000068905">
    <property type="component" value="Chromosome"/>
</dbReference>
<dbReference type="FunFam" id="3.40.50.10380:FF:000003">
    <property type="entry name" value="NADP-dependent malic enzyme"/>
    <property type="match status" value="1"/>
</dbReference>